<protein>
    <submittedName>
        <fullName evidence="2">Uncharacterized protein</fullName>
    </submittedName>
</protein>
<dbReference type="AlphaFoldDB" id="A0A382R6F1"/>
<evidence type="ECO:0000313" key="2">
    <source>
        <dbReference type="EMBL" id="SVC93324.1"/>
    </source>
</evidence>
<feature type="non-terminal residue" evidence="2">
    <location>
        <position position="30"/>
    </location>
</feature>
<reference evidence="2" key="1">
    <citation type="submission" date="2018-05" db="EMBL/GenBank/DDBJ databases">
        <authorList>
            <person name="Lanie J.A."/>
            <person name="Ng W.-L."/>
            <person name="Kazmierczak K.M."/>
            <person name="Andrzejewski T.M."/>
            <person name="Davidsen T.M."/>
            <person name="Wayne K.J."/>
            <person name="Tettelin H."/>
            <person name="Glass J.I."/>
            <person name="Rusch D."/>
            <person name="Podicherti R."/>
            <person name="Tsui H.-C.T."/>
            <person name="Winkler M.E."/>
        </authorList>
    </citation>
    <scope>NUCLEOTIDE SEQUENCE</scope>
</reference>
<dbReference type="EMBL" id="UINC01119478">
    <property type="protein sequence ID" value="SVC93324.1"/>
    <property type="molecule type" value="Genomic_DNA"/>
</dbReference>
<name>A0A382R6F1_9ZZZZ</name>
<feature type="transmembrane region" description="Helical" evidence="1">
    <location>
        <begin position="12"/>
        <end position="29"/>
    </location>
</feature>
<organism evidence="2">
    <name type="scientific">marine metagenome</name>
    <dbReference type="NCBI Taxonomy" id="408172"/>
    <lineage>
        <taxon>unclassified sequences</taxon>
        <taxon>metagenomes</taxon>
        <taxon>ecological metagenomes</taxon>
    </lineage>
</organism>
<accession>A0A382R6F1</accession>
<keyword evidence="1" id="KW-0812">Transmembrane</keyword>
<keyword evidence="1" id="KW-1133">Transmembrane helix</keyword>
<gene>
    <name evidence="2" type="ORF">METZ01_LOCUS346178</name>
</gene>
<evidence type="ECO:0000256" key="1">
    <source>
        <dbReference type="SAM" id="Phobius"/>
    </source>
</evidence>
<sequence length="30" mass="3357">MFSFKIFIKRFILNKGSAFGGIVLILIILG</sequence>
<keyword evidence="1" id="KW-0472">Membrane</keyword>
<proteinExistence type="predicted"/>